<dbReference type="Gene3D" id="3.40.50.300">
    <property type="entry name" value="P-loop containing nucleotide triphosphate hydrolases"/>
    <property type="match status" value="1"/>
</dbReference>
<feature type="region of interest" description="Disordered" evidence="2">
    <location>
        <begin position="1282"/>
        <end position="1396"/>
    </location>
</feature>
<reference evidence="4" key="2">
    <citation type="submission" date="2023-06" db="EMBL/GenBank/DDBJ databases">
        <authorList>
            <consortium name="Lawrence Berkeley National Laboratory"/>
            <person name="Mondo S.J."/>
            <person name="Hensen N."/>
            <person name="Bonometti L."/>
            <person name="Westerberg I."/>
            <person name="Brannstrom I.O."/>
            <person name="Guillou S."/>
            <person name="Cros-Aarteil S."/>
            <person name="Calhoun S."/>
            <person name="Haridas S."/>
            <person name="Kuo A."/>
            <person name="Pangilinan J."/>
            <person name="Riley R."/>
            <person name="Labutti K."/>
            <person name="Andreopoulos B."/>
            <person name="Lipzen A."/>
            <person name="Chen C."/>
            <person name="Yanf M."/>
            <person name="Daum C."/>
            <person name="Ng V."/>
            <person name="Clum A."/>
            <person name="Steindorff A."/>
            <person name="Ohm R."/>
            <person name="Martin F."/>
            <person name="Silar P."/>
            <person name="Natvig D."/>
            <person name="Lalanne C."/>
            <person name="Gautier V."/>
            <person name="Ament-Velasquez S.L."/>
            <person name="Kruys A."/>
            <person name="Hutchinson M.I."/>
            <person name="Powell A.J."/>
            <person name="Barry K."/>
            <person name="Miller A.N."/>
            <person name="Grigoriev I.V."/>
            <person name="Debuchy R."/>
            <person name="Gladieux P."/>
            <person name="Thoren M.H."/>
            <person name="Johannesson H."/>
        </authorList>
    </citation>
    <scope>NUCLEOTIDE SEQUENCE</scope>
    <source>
        <strain evidence="4">PSN324</strain>
    </source>
</reference>
<feature type="domain" description="AAA+ ATPase" evidence="3">
    <location>
        <begin position="694"/>
        <end position="880"/>
    </location>
</feature>
<protein>
    <submittedName>
        <fullName evidence="4">Cell cycle checkpoint protein RAD17</fullName>
    </submittedName>
</protein>
<feature type="compositionally biased region" description="Gly residues" evidence="2">
    <location>
        <begin position="1135"/>
        <end position="1145"/>
    </location>
</feature>
<dbReference type="GO" id="GO:0016491">
    <property type="term" value="F:oxidoreductase activity"/>
    <property type="evidence" value="ECO:0007669"/>
    <property type="project" value="UniProtKB-KW"/>
</dbReference>
<dbReference type="PANTHER" id="PTHR35870">
    <property type="entry name" value="PROTEIN, PUTATIVE (AFU_ORTHOLOGUE AFUA_5G03330)-RELATED"/>
    <property type="match status" value="1"/>
</dbReference>
<comment type="caution">
    <text evidence="4">The sequence shown here is derived from an EMBL/GenBank/DDBJ whole genome shotgun (WGS) entry which is preliminary data.</text>
</comment>
<keyword evidence="5" id="KW-1185">Reference proteome</keyword>
<dbReference type="InterPro" id="IPR027417">
    <property type="entry name" value="P-loop_NTPase"/>
</dbReference>
<gene>
    <name evidence="4" type="ORF">QBC42DRAFT_340547</name>
</gene>
<feature type="compositionally biased region" description="Gly residues" evidence="2">
    <location>
        <begin position="1363"/>
        <end position="1378"/>
    </location>
</feature>
<feature type="compositionally biased region" description="Pro residues" evidence="2">
    <location>
        <begin position="450"/>
        <end position="462"/>
    </location>
</feature>
<name>A0AAV9HG87_9PEZI</name>
<dbReference type="InterPro" id="IPR025337">
    <property type="entry name" value="Questin_oxidase-like"/>
</dbReference>
<dbReference type="EMBL" id="MU865046">
    <property type="protein sequence ID" value="KAK4459090.1"/>
    <property type="molecule type" value="Genomic_DNA"/>
</dbReference>
<feature type="compositionally biased region" description="Acidic residues" evidence="2">
    <location>
        <begin position="1287"/>
        <end position="1299"/>
    </location>
</feature>
<dbReference type="Proteomes" id="UP001321749">
    <property type="component" value="Unassembled WGS sequence"/>
</dbReference>
<keyword evidence="1" id="KW-0560">Oxidoreductase</keyword>
<feature type="region of interest" description="Disordered" evidence="2">
    <location>
        <begin position="1124"/>
        <end position="1148"/>
    </location>
</feature>
<dbReference type="SUPFAM" id="SSF52540">
    <property type="entry name" value="P-loop containing nucleoside triphosphate hydrolases"/>
    <property type="match status" value="1"/>
</dbReference>
<feature type="compositionally biased region" description="Low complexity" evidence="2">
    <location>
        <begin position="474"/>
        <end position="497"/>
    </location>
</feature>
<feature type="region of interest" description="Disordered" evidence="2">
    <location>
        <begin position="1188"/>
        <end position="1237"/>
    </location>
</feature>
<dbReference type="InterPro" id="IPR057927">
    <property type="entry name" value="RAD24-like_helical"/>
</dbReference>
<proteinExistence type="predicted"/>
<dbReference type="Pfam" id="PF14027">
    <property type="entry name" value="Questin_oxidase"/>
    <property type="match status" value="1"/>
</dbReference>
<reference evidence="4" key="1">
    <citation type="journal article" date="2023" name="Mol. Phylogenet. Evol.">
        <title>Genome-scale phylogeny and comparative genomics of the fungal order Sordariales.</title>
        <authorList>
            <person name="Hensen N."/>
            <person name="Bonometti L."/>
            <person name="Westerberg I."/>
            <person name="Brannstrom I.O."/>
            <person name="Guillou S."/>
            <person name="Cros-Aarteil S."/>
            <person name="Calhoun S."/>
            <person name="Haridas S."/>
            <person name="Kuo A."/>
            <person name="Mondo S."/>
            <person name="Pangilinan J."/>
            <person name="Riley R."/>
            <person name="LaButti K."/>
            <person name="Andreopoulos B."/>
            <person name="Lipzen A."/>
            <person name="Chen C."/>
            <person name="Yan M."/>
            <person name="Daum C."/>
            <person name="Ng V."/>
            <person name="Clum A."/>
            <person name="Steindorff A."/>
            <person name="Ohm R.A."/>
            <person name="Martin F."/>
            <person name="Silar P."/>
            <person name="Natvig D.O."/>
            <person name="Lalanne C."/>
            <person name="Gautier V."/>
            <person name="Ament-Velasquez S.L."/>
            <person name="Kruys A."/>
            <person name="Hutchinson M.I."/>
            <person name="Powell A.J."/>
            <person name="Barry K."/>
            <person name="Miller A.N."/>
            <person name="Grigoriev I.V."/>
            <person name="Debuchy R."/>
            <person name="Gladieux P."/>
            <person name="Hiltunen Thoren M."/>
            <person name="Johannesson H."/>
        </authorList>
    </citation>
    <scope>NUCLEOTIDE SEQUENCE</scope>
    <source>
        <strain evidence="4">PSN324</strain>
    </source>
</reference>
<feature type="compositionally biased region" description="Low complexity" evidence="2">
    <location>
        <begin position="1220"/>
        <end position="1231"/>
    </location>
</feature>
<feature type="compositionally biased region" description="Low complexity" evidence="2">
    <location>
        <begin position="635"/>
        <end position="650"/>
    </location>
</feature>
<feature type="region of interest" description="Disordered" evidence="2">
    <location>
        <begin position="594"/>
        <end position="619"/>
    </location>
</feature>
<feature type="compositionally biased region" description="Gly residues" evidence="2">
    <location>
        <begin position="1337"/>
        <end position="1349"/>
    </location>
</feature>
<dbReference type="Pfam" id="PF03215">
    <property type="entry name" value="Rad17"/>
    <property type="match status" value="1"/>
</dbReference>
<feature type="compositionally biased region" description="Basic and acidic residues" evidence="2">
    <location>
        <begin position="499"/>
        <end position="508"/>
    </location>
</feature>
<sequence length="1396" mass="152169">MASIVGWLRGKEPVKGIDLPSVEVHSVEADPDKRPRTLKHLLKANHVNHAIIYHNLQFDNHMSHILCSAYVLGANPQQLYHIYDEEAKDLEPWKDSPSEVLEEDWRDFLGDKRYQRAFLDFFEDGLAMKHAYSWKGVVDEYLLKGDEPLVNCLIGGLGHPMIQLGFAYEFDSREMATEALSLTATQYNYLHKYSDDPAYTRKAPFSSTSPLELLNKLASDSRFDKFFDSPGYQNIDPLFEKHESLILEYWNAWEIQADPLKQFQESQEAAVALLVATVAPGQHNYNFFVCHVLTTSHAARILFPFLPAKYHVPLVRQWWLLTLAVYIAVLRPKIDPDYVSGDLKGKGWKYVEDKALTGPYCTDAHYVKAIRSMQEMSKTWGDVHERYLAAARVVEDSDDDNNDDQEYKTKPPLTKKAKSKTAGRNHTLDSFVLSSPEKPKPNNTVKHPPHSPSPLPPPPGAPTSPSIARKRMTTRSTKSSSSTKSPSASPAKRSAAPFTKEEKTKSADLRTLFSKQAQRSQTAATTTTTTTNSSSSTFNYSSADLKNDALLLIDDILSDPIDDFDDDDEIPLSKPSSAATSLVGKNAQKRFKEAGGGGAAGGGGGGVGGSQLSSQGGGMANGAMFLRGKNIGASQAPQPQAQKAGGNAAAVDEKDSRPWSERFAPAGLDELAVHKRKVGDVKRWLDDVYAGRLRQRLLVLKGAAGTGKTTTVKLLAKELKCDVLEWRNPGNTFGTPGQTYQSAAGQFEEFLARGGKFGQLDLEGGDDDYEEEGQDSPQIAVENADKRMILIEEFPNTFVKSSVALVSFRNAILQYLAANMPPPIVWGSLKEPATPIVIVISETLLTTASASADSFTAHRLLGPEILKHPGTGVIEFNPIAPTLLAKALELIVQKEARKSGRRRTPGPLVLQRLGEIGDIRSAISSLEFLCVKGDNDTDWGSKVAFTKPKRGSKDVPPLTRDEQKSLELVSQRESTLGLFHAIGKVVYNKRGIAPAAGTPEAVVEILPDHMGHLARPKPSEVSVDTLIDETGTDTHTFISALHENYPLSCEQTGPADTNSPIDYINGCLDALSESDLLCPSWDIFFGGSNGGGQYLGKDSGSHILRQDEMAFQVAVRGMLFSLPNPVKRQKHPTSAGGGGNSGGTRGRNEAHKMFYPTYLKLWRTKEELEGLTDMWATKMLKGEFDSLPGPPPPSGGAFMFRKGLASSPSKKMTEPALEDSSQVARTSSSSSLPPPLPLLSLGTAARQELILERLPYMAHISRRRQGQNKDLERIVSFRGIGAVMGDGGEEDEEEDDQEEGSAPLLDDESSIRDAAKSWATDRPTEEATPRKKRRKGGGGLTTILSGGGKRNNHGISSSSGNYEEGGGGGLDGGFGGIKGLEPMQSLVISDDDIEDD</sequence>
<feature type="region of interest" description="Disordered" evidence="2">
    <location>
        <begin position="396"/>
        <end position="540"/>
    </location>
</feature>
<dbReference type="Pfam" id="PF25812">
    <property type="entry name" value="RAD24_helical"/>
    <property type="match status" value="1"/>
</dbReference>
<accession>A0AAV9HG87</accession>
<evidence type="ECO:0000256" key="1">
    <source>
        <dbReference type="ARBA" id="ARBA00023002"/>
    </source>
</evidence>
<evidence type="ECO:0000256" key="2">
    <source>
        <dbReference type="SAM" id="MobiDB-lite"/>
    </source>
</evidence>
<evidence type="ECO:0000259" key="3">
    <source>
        <dbReference type="SMART" id="SM00382"/>
    </source>
</evidence>
<evidence type="ECO:0000313" key="5">
    <source>
        <dbReference type="Proteomes" id="UP001321749"/>
    </source>
</evidence>
<feature type="compositionally biased region" description="Basic residues" evidence="2">
    <location>
        <begin position="413"/>
        <end position="423"/>
    </location>
</feature>
<dbReference type="SMART" id="SM00382">
    <property type="entry name" value="AAA"/>
    <property type="match status" value="1"/>
</dbReference>
<dbReference type="PANTHER" id="PTHR35870:SF6">
    <property type="entry name" value="MGS207 PROTEIN"/>
    <property type="match status" value="1"/>
</dbReference>
<feature type="compositionally biased region" description="Low complexity" evidence="2">
    <location>
        <begin position="520"/>
        <end position="540"/>
    </location>
</feature>
<feature type="region of interest" description="Disordered" evidence="2">
    <location>
        <begin position="635"/>
        <end position="657"/>
    </location>
</feature>
<dbReference type="InterPro" id="IPR003593">
    <property type="entry name" value="AAA+_ATPase"/>
</dbReference>
<organism evidence="4 5">
    <name type="scientific">Cladorrhinum samala</name>
    <dbReference type="NCBI Taxonomy" id="585594"/>
    <lineage>
        <taxon>Eukaryota</taxon>
        <taxon>Fungi</taxon>
        <taxon>Dikarya</taxon>
        <taxon>Ascomycota</taxon>
        <taxon>Pezizomycotina</taxon>
        <taxon>Sordariomycetes</taxon>
        <taxon>Sordariomycetidae</taxon>
        <taxon>Sordariales</taxon>
        <taxon>Podosporaceae</taxon>
        <taxon>Cladorrhinum</taxon>
    </lineage>
</organism>
<evidence type="ECO:0000313" key="4">
    <source>
        <dbReference type="EMBL" id="KAK4459090.1"/>
    </source>
</evidence>